<organism evidence="8 9">
    <name type="scientific">Plasmodium falciparum NF135/5.C10</name>
    <dbReference type="NCBI Taxonomy" id="1036726"/>
    <lineage>
        <taxon>Eukaryota</taxon>
        <taxon>Sar</taxon>
        <taxon>Alveolata</taxon>
        <taxon>Apicomplexa</taxon>
        <taxon>Aconoidasida</taxon>
        <taxon>Haemosporida</taxon>
        <taxon>Plasmodiidae</taxon>
        <taxon>Plasmodium</taxon>
        <taxon>Plasmodium (Laverania)</taxon>
    </lineage>
</organism>
<dbReference type="PANTHER" id="PTHR11804:SF79">
    <property type="entry name" value="MITOCHONDRIAL INTERMEDIATE PEPTIDASE"/>
    <property type="match status" value="1"/>
</dbReference>
<evidence type="ECO:0000259" key="7">
    <source>
        <dbReference type="Pfam" id="PF01432"/>
    </source>
</evidence>
<gene>
    <name evidence="8" type="ORF">PFNF135_04806</name>
</gene>
<dbReference type="GO" id="GO:0005739">
    <property type="term" value="C:mitochondrion"/>
    <property type="evidence" value="ECO:0007669"/>
    <property type="project" value="TreeGrafter"/>
</dbReference>
<reference evidence="8 9" key="1">
    <citation type="submission" date="2013-02" db="EMBL/GenBank/DDBJ databases">
        <title>The Genome Annotation of Plasmodium falciparum NF135/5.C10.</title>
        <authorList>
            <consortium name="The Broad Institute Genome Sequencing Platform"/>
            <consortium name="The Broad Institute Genome Sequencing Center for Infectious Disease"/>
            <person name="Neafsey D."/>
            <person name="Hoffman S."/>
            <person name="Volkman S."/>
            <person name="Rosenthal P."/>
            <person name="Walker B."/>
            <person name="Young S.K."/>
            <person name="Zeng Q."/>
            <person name="Gargeya S."/>
            <person name="Fitzgerald M."/>
            <person name="Haas B."/>
            <person name="Abouelleil A."/>
            <person name="Allen A.W."/>
            <person name="Alvarado L."/>
            <person name="Arachchi H.M."/>
            <person name="Berlin A.M."/>
            <person name="Chapman S.B."/>
            <person name="Gainer-Dewar J."/>
            <person name="Goldberg J."/>
            <person name="Griggs A."/>
            <person name="Gujja S."/>
            <person name="Hansen M."/>
            <person name="Howarth C."/>
            <person name="Imamovic A."/>
            <person name="Ireland A."/>
            <person name="Larimer J."/>
            <person name="McCowan C."/>
            <person name="Murphy C."/>
            <person name="Pearson M."/>
            <person name="Poon T.W."/>
            <person name="Priest M."/>
            <person name="Roberts A."/>
            <person name="Saif S."/>
            <person name="Shea T."/>
            <person name="Sisk P."/>
            <person name="Sykes S."/>
            <person name="Wortman J."/>
            <person name="Nusbaum C."/>
            <person name="Birren B."/>
        </authorList>
    </citation>
    <scope>NUCLEOTIDE SEQUENCE [LARGE SCALE GENOMIC DNA]</scope>
    <source>
        <strain evidence="8 9">NF135/5.C10</strain>
    </source>
</reference>
<evidence type="ECO:0000256" key="4">
    <source>
        <dbReference type="ARBA" id="ARBA00022833"/>
    </source>
</evidence>
<evidence type="ECO:0000256" key="1">
    <source>
        <dbReference type="ARBA" id="ARBA00022670"/>
    </source>
</evidence>
<dbReference type="AlphaFoldDB" id="W4I9W8"/>
<evidence type="ECO:0000256" key="3">
    <source>
        <dbReference type="ARBA" id="ARBA00022801"/>
    </source>
</evidence>
<dbReference type="InterPro" id="IPR045090">
    <property type="entry name" value="Pept_M3A_M3B"/>
</dbReference>
<dbReference type="Gene3D" id="1.10.1370.40">
    <property type="match status" value="1"/>
</dbReference>
<protein>
    <recommendedName>
        <fullName evidence="7">Peptidase M3A/M3B catalytic domain-containing protein</fullName>
    </recommendedName>
</protein>
<dbReference type="Pfam" id="PF01432">
    <property type="entry name" value="Peptidase_M3"/>
    <property type="match status" value="2"/>
</dbReference>
<dbReference type="OrthoDB" id="17530at2759"/>
<dbReference type="SUPFAM" id="SSF55486">
    <property type="entry name" value="Metalloproteases ('zincins'), catalytic domain"/>
    <property type="match status" value="1"/>
</dbReference>
<keyword evidence="1 6" id="KW-0645">Protease</keyword>
<feature type="domain" description="Peptidase M3A/M3B catalytic" evidence="7">
    <location>
        <begin position="369"/>
        <end position="575"/>
    </location>
</feature>
<dbReference type="PANTHER" id="PTHR11804">
    <property type="entry name" value="PROTEASE M3 THIMET OLIGOPEPTIDASE-RELATED"/>
    <property type="match status" value="1"/>
</dbReference>
<name>W4I9W8_PLAFA</name>
<sequence length="1027" mass="123286">MLKIKRKMNHISYKLRGIKCYRTHLRGTIFKRNYFWEKVNRESGLYKIWNKLNLKNLVKKSCNKLIIHDKKEKIYNNNNNNNNIINENIPSSCFYDYVGSTDILNDDEKNKIDKILEDINRRNKEIGGYLLELNGIKNNGDGIIKCSYACIRSCDNILSKICKEENIFKIINMVDTVSNNLCKLGDVLELLRNLHNNKNVIGKAHEALEKLTNYIDKINIDTDIYNFLKKKYNENIHLLNHEHKEVLHNMIVSMETQGVHIKDQKERERYLELQSQEKYFAFHASSNYSDEFKGIYIEKNKLLKYINQKCLKDYEDKLIPYIKNNQIKVEKKYPFNEYIYILQDSSFLMTILKNVNDVEIINQVYTLLREPNHTFLNNILILQYYRNRLINYRNFKNYNEYSLKDCILNEPRRVNYFLKNFLHKILPYFFKELQFIESYISLITLRKKEKKSVNTIKKNLENYNHKDEIPKLNASNIYYYMNEIKKVRLKNIEAEMKNNLSLYDVIKFVITLLKNSYSLEMINVNPLKNELWDENIIKFEIKRGHYVYGYIYMDLFERENKNNSIAQYTVRCSKNMNYSLKYKWLEENADQCSFVYTGIVKDEYFKNDDKTKCAHNEKFKEKINNNNNNNNNNNYYYYHNGDNTYEYANSNKNINLNNNHENNSLLNSSYRQTTSTFLVCNFNVNICDKEKDNNYESYDNDDNLFLNKKISFLLEKICMSIDKVNIFLHEFGHTLHCILSSTYLQHLSGNRSGVDFSEFSSHFFEEYLNCYDALLLLYNNKKNKKNEEYMKSLLSNYMKNKNIICYYSIVQLTIQSIIDQIFYAFSSNSNNMIDRKESIEKQIKSYFEGIYYKDIHILDFFPQIHFSKTTHLVHYPSNYYSYLYCSVLAKYIWNMTFKDNLFNTEKADKIVNFLQKGSVDSSLRNIISLVENDQSKIDYYTENPHKIPLNDFLDYYQENKEDKYTSRSSQFNQIMRFLIKNLLFFNIYNKKIYYILSSYEKTCYNIMNYAINMKHSELINFVLLFFL</sequence>
<keyword evidence="2 6" id="KW-0479">Metal-binding</keyword>
<keyword evidence="3 6" id="KW-0378">Hydrolase</keyword>
<accession>W4I9W8</accession>
<dbReference type="GO" id="GO:0004222">
    <property type="term" value="F:metalloendopeptidase activity"/>
    <property type="evidence" value="ECO:0007669"/>
    <property type="project" value="InterPro"/>
</dbReference>
<comment type="cofactor">
    <cofactor evidence="6">
        <name>Zn(2+)</name>
        <dbReference type="ChEBI" id="CHEBI:29105"/>
    </cofactor>
    <text evidence="6">Binds 1 zinc ion.</text>
</comment>
<comment type="similarity">
    <text evidence="6">Belongs to the peptidase M3 family.</text>
</comment>
<proteinExistence type="inferred from homology"/>
<dbReference type="GO" id="GO:0006508">
    <property type="term" value="P:proteolysis"/>
    <property type="evidence" value="ECO:0007669"/>
    <property type="project" value="UniProtKB-KW"/>
</dbReference>
<evidence type="ECO:0000256" key="2">
    <source>
        <dbReference type="ARBA" id="ARBA00022723"/>
    </source>
</evidence>
<evidence type="ECO:0000313" key="8">
    <source>
        <dbReference type="EMBL" id="ETW40503.1"/>
    </source>
</evidence>
<evidence type="ECO:0000256" key="6">
    <source>
        <dbReference type="RuleBase" id="RU003435"/>
    </source>
</evidence>
<keyword evidence="4 6" id="KW-0862">Zinc</keyword>
<dbReference type="EMBL" id="KI926065">
    <property type="protein sequence ID" value="ETW40503.1"/>
    <property type="molecule type" value="Genomic_DNA"/>
</dbReference>
<dbReference type="GO" id="GO:0046872">
    <property type="term" value="F:metal ion binding"/>
    <property type="evidence" value="ECO:0007669"/>
    <property type="project" value="UniProtKB-UniRule"/>
</dbReference>
<dbReference type="Proteomes" id="UP000019114">
    <property type="component" value="Unassembled WGS sequence"/>
</dbReference>
<dbReference type="GO" id="GO:0006518">
    <property type="term" value="P:peptide metabolic process"/>
    <property type="evidence" value="ECO:0007669"/>
    <property type="project" value="TreeGrafter"/>
</dbReference>
<evidence type="ECO:0000313" key="9">
    <source>
        <dbReference type="Proteomes" id="UP000019114"/>
    </source>
</evidence>
<dbReference type="InterPro" id="IPR001567">
    <property type="entry name" value="Pept_M3A_M3B_dom"/>
</dbReference>
<feature type="domain" description="Peptidase M3A/M3B catalytic" evidence="7">
    <location>
        <begin position="719"/>
        <end position="932"/>
    </location>
</feature>
<evidence type="ECO:0000256" key="5">
    <source>
        <dbReference type="ARBA" id="ARBA00023049"/>
    </source>
</evidence>
<reference evidence="8 9" key="2">
    <citation type="submission" date="2013-02" db="EMBL/GenBank/DDBJ databases">
        <title>The Genome Sequence of Plasmodium falciparum NF135/5.C10.</title>
        <authorList>
            <consortium name="The Broad Institute Genome Sequencing Platform"/>
            <consortium name="The Broad Institute Genome Sequencing Center for Infectious Disease"/>
            <person name="Neafsey D."/>
            <person name="Cheeseman I."/>
            <person name="Volkman S."/>
            <person name="Adams J."/>
            <person name="Walker B."/>
            <person name="Young S.K."/>
            <person name="Zeng Q."/>
            <person name="Gargeya S."/>
            <person name="Fitzgerald M."/>
            <person name="Haas B."/>
            <person name="Abouelleil A."/>
            <person name="Alvarado L."/>
            <person name="Arachchi H.M."/>
            <person name="Berlin A.M."/>
            <person name="Chapman S.B."/>
            <person name="Dewar J."/>
            <person name="Goldberg J."/>
            <person name="Griggs A."/>
            <person name="Gujja S."/>
            <person name="Hansen M."/>
            <person name="Howarth C."/>
            <person name="Imamovic A."/>
            <person name="Larimer J."/>
            <person name="McCowan C."/>
            <person name="Murphy C."/>
            <person name="Neiman D."/>
            <person name="Pearson M."/>
            <person name="Priest M."/>
            <person name="Roberts A."/>
            <person name="Saif S."/>
            <person name="Shea T."/>
            <person name="Sisk P."/>
            <person name="Sykes S."/>
            <person name="Wortman J."/>
            <person name="Nusbaum C."/>
            <person name="Birren B."/>
        </authorList>
    </citation>
    <scope>NUCLEOTIDE SEQUENCE [LARGE SCALE GENOMIC DNA]</scope>
    <source>
        <strain evidence="8 9">NF135/5.C10</strain>
    </source>
</reference>
<keyword evidence="5 6" id="KW-0482">Metalloprotease</keyword>